<keyword evidence="2" id="KW-0677">Repeat</keyword>
<evidence type="ECO:0000256" key="5">
    <source>
        <dbReference type="PROSITE-ProRule" id="PRU00176"/>
    </source>
</evidence>
<dbReference type="Gene3D" id="3.30.70.330">
    <property type="match status" value="1"/>
</dbReference>
<dbReference type="PROSITE" id="PS50102">
    <property type="entry name" value="RRM"/>
    <property type="match status" value="1"/>
</dbReference>
<keyword evidence="4" id="KW-0862">Zinc</keyword>
<name>A0ABR2HF80_9EUKA</name>
<evidence type="ECO:0000313" key="8">
    <source>
        <dbReference type="Proteomes" id="UP001470230"/>
    </source>
</evidence>
<evidence type="ECO:0000256" key="3">
    <source>
        <dbReference type="ARBA" id="ARBA00022771"/>
    </source>
</evidence>
<comment type="caution">
    <text evidence="7">The sequence shown here is derived from an EMBL/GenBank/DDBJ whole genome shotgun (WGS) entry which is preliminary data.</text>
</comment>
<keyword evidence="8" id="KW-1185">Reference proteome</keyword>
<dbReference type="InterPro" id="IPR012677">
    <property type="entry name" value="Nucleotide-bd_a/b_plait_sf"/>
</dbReference>
<keyword evidence="1" id="KW-0479">Metal-binding</keyword>
<dbReference type="PANTHER" id="PTHR12620">
    <property type="entry name" value="U2 SNRNP AUXILIARY FACTOR, SMALL SUBUNIT"/>
    <property type="match status" value="1"/>
</dbReference>
<proteinExistence type="predicted"/>
<dbReference type="InterPro" id="IPR009145">
    <property type="entry name" value="U2AF_small"/>
</dbReference>
<evidence type="ECO:0000256" key="2">
    <source>
        <dbReference type="ARBA" id="ARBA00022737"/>
    </source>
</evidence>
<dbReference type="EMBL" id="JAPFFF010000029">
    <property type="protein sequence ID" value="KAK8846096.1"/>
    <property type="molecule type" value="Genomic_DNA"/>
</dbReference>
<dbReference type="InterPro" id="IPR000504">
    <property type="entry name" value="RRM_dom"/>
</dbReference>
<dbReference type="InterPro" id="IPR035979">
    <property type="entry name" value="RBD_domain_sf"/>
</dbReference>
<feature type="domain" description="RRM" evidence="6">
    <location>
        <begin position="53"/>
        <end position="145"/>
    </location>
</feature>
<gene>
    <name evidence="7" type="ORF">M9Y10_020098</name>
</gene>
<keyword evidence="3" id="KW-0863">Zinc-finger</keyword>
<evidence type="ECO:0000256" key="4">
    <source>
        <dbReference type="ARBA" id="ARBA00022833"/>
    </source>
</evidence>
<evidence type="ECO:0000259" key="6">
    <source>
        <dbReference type="PROSITE" id="PS50102"/>
    </source>
</evidence>
<evidence type="ECO:0000313" key="7">
    <source>
        <dbReference type="EMBL" id="KAK8846096.1"/>
    </source>
</evidence>
<reference evidence="7 8" key="1">
    <citation type="submission" date="2024-04" db="EMBL/GenBank/DDBJ databases">
        <title>Tritrichomonas musculus Genome.</title>
        <authorList>
            <person name="Alves-Ferreira E."/>
            <person name="Grigg M."/>
            <person name="Lorenzi H."/>
            <person name="Galac M."/>
        </authorList>
    </citation>
    <scope>NUCLEOTIDE SEQUENCE [LARGE SCALE GENOMIC DNA]</scope>
    <source>
        <strain evidence="7 8">EAF2021</strain>
    </source>
</reference>
<keyword evidence="5" id="KW-0694">RNA-binding</keyword>
<evidence type="ECO:0000256" key="1">
    <source>
        <dbReference type="ARBA" id="ARBA00022723"/>
    </source>
</evidence>
<dbReference type="SUPFAM" id="SSF54928">
    <property type="entry name" value="RNA-binding domain, RBD"/>
    <property type="match status" value="1"/>
</dbReference>
<sequence length="216" mass="24948">MLETNYFKKEIDRTCCLEYEKTGICPRKDLCIKSHRNAELSRCIVFHHLYPDPDLFIEMLGDPKALVITDKEKENLLNAFYLDVYYMLIQFGPLDDLVIASNKVNAMSGNVFAMFREVDGAAACYLALNNQFYAGRRVRITFTPIIRLSSAVCRDGENCQSGDNCIYIHPYNPTIYTEVFPRVKRMFARPFRRRKVVVLASPQDALHGVHRKHPDD</sequence>
<accession>A0ABR2HF80</accession>
<protein>
    <submittedName>
        <fullName evidence="7">Splicing factor U2AF 26 kDa subunit</fullName>
    </submittedName>
</protein>
<organism evidence="7 8">
    <name type="scientific">Tritrichomonas musculus</name>
    <dbReference type="NCBI Taxonomy" id="1915356"/>
    <lineage>
        <taxon>Eukaryota</taxon>
        <taxon>Metamonada</taxon>
        <taxon>Parabasalia</taxon>
        <taxon>Tritrichomonadida</taxon>
        <taxon>Tritrichomonadidae</taxon>
        <taxon>Tritrichomonas</taxon>
    </lineage>
</organism>
<dbReference type="Proteomes" id="UP001470230">
    <property type="component" value="Unassembled WGS sequence"/>
</dbReference>
<dbReference type="PRINTS" id="PR01848">
    <property type="entry name" value="U2AUXFACTOR"/>
</dbReference>